<evidence type="ECO:0000256" key="3">
    <source>
        <dbReference type="PIRNR" id="PIRNR000858"/>
    </source>
</evidence>
<evidence type="ECO:0000313" key="5">
    <source>
        <dbReference type="EMBL" id="TDR05889.1"/>
    </source>
</evidence>
<dbReference type="InterPro" id="IPR037171">
    <property type="entry name" value="NagB/RpiA_transferase-like"/>
</dbReference>
<comment type="similarity">
    <text evidence="1 3">Belongs to the 3-oxoacid CoA-transferase family.</text>
</comment>
<gene>
    <name evidence="5" type="ORF">C8D85_3410</name>
</gene>
<dbReference type="PANTHER" id="PTHR43293">
    <property type="entry name" value="ACETATE COA-TRANSFERASE YDIF"/>
    <property type="match status" value="1"/>
</dbReference>
<comment type="caution">
    <text evidence="5">The sequence shown here is derived from an EMBL/GenBank/DDBJ whole genome shotgun (WGS) entry which is preliminary data.</text>
</comment>
<sequence length="533" mass="57285">MVFAMTNKFYSFDEAAALIPDGACITVSSSSGLNCPDRMLKAVAERFKKCGSPSSLTSIHPIAAGDLYGIDGIDHMAIDGLLTCVIAGSFPSGPSSKPMPRIWKAIIDNKISAYNLPSGVIFDMHRDAAVFKPGVLTQVGIGTYVDPDQEGGAMNELAKSQPIVKKVSFAGETWLHFNSIAPDVAILRGSSADENGNIRFELEGAFLGALDQALCVKNRGGKVIIQVKRVVAAGTMKAQEVHIPGHLVDCVVVDPNQIQTTQTPYDPAISGEIRVPETDLETVPMSVEKVIARRAAKELKEGDTANLGFGISANVPRILLEQGRNSEVTWVIEQGAVGGMPMLGFAFGCAANANAIMRSSDQFVYFQGGGFDVTFLSFLQIDEQGNVNVSKLVGRPYLTAGCGGFIDIVNRAKRIVFCGQFAAGAKLSLNPNGLSLEAEGKAKKLVRQVEQITFNGQRALQQGQDVTYITERCVMKLTTKGIEVVEVAPGFDLQRDILDQADFPLLVADETKKMSLDLYMDSDFECSNPDVTE</sequence>
<dbReference type="EMBL" id="SNZA01000007">
    <property type="protein sequence ID" value="TDR05889.1"/>
    <property type="molecule type" value="Genomic_DNA"/>
</dbReference>
<dbReference type="PIRSF" id="PIRSF000858">
    <property type="entry name" value="SCOT-t"/>
    <property type="match status" value="1"/>
</dbReference>
<dbReference type="GO" id="GO:0046952">
    <property type="term" value="P:ketone body catabolic process"/>
    <property type="evidence" value="ECO:0007669"/>
    <property type="project" value="InterPro"/>
</dbReference>
<dbReference type="AlphaFoldDB" id="A0A4R6X1N1"/>
<reference evidence="5 6" key="1">
    <citation type="submission" date="2019-03" db="EMBL/GenBank/DDBJ databases">
        <title>Genomic Encyclopedia of Type Strains, Phase IV (KMG-IV): sequencing the most valuable type-strain genomes for metagenomic binning, comparative biology and taxonomic classification.</title>
        <authorList>
            <person name="Goeker M."/>
        </authorList>
    </citation>
    <scope>NUCLEOTIDE SEQUENCE [LARGE SCALE GENOMIC DNA]</scope>
    <source>
        <strain evidence="5 6">DSM 5604</strain>
    </source>
</reference>
<comment type="function">
    <text evidence="3">CoA transferase having broad substrate specificity for short-chain acyl-CoA thioesters with the activity decreasing when the length of the carboxylic acid chain exceeds four carbons.</text>
</comment>
<feature type="active site" description="5-glutamyl coenzyme A thioester intermediate" evidence="4">
    <location>
        <position position="333"/>
    </location>
</feature>
<name>A0A4R6X1N1_9GAMM</name>
<comment type="catalytic activity">
    <reaction evidence="3">
        <text>an acyl-CoA + acetate = a carboxylate + acetyl-CoA</text>
        <dbReference type="Rhea" id="RHEA:13381"/>
        <dbReference type="ChEBI" id="CHEBI:29067"/>
        <dbReference type="ChEBI" id="CHEBI:30089"/>
        <dbReference type="ChEBI" id="CHEBI:57288"/>
        <dbReference type="ChEBI" id="CHEBI:58342"/>
        <dbReference type="EC" id="2.8.3.8"/>
    </reaction>
</comment>
<dbReference type="Pfam" id="PF01144">
    <property type="entry name" value="CoA_trans"/>
    <property type="match status" value="1"/>
</dbReference>
<keyword evidence="2 3" id="KW-0808">Transferase</keyword>
<dbReference type="SMART" id="SM00882">
    <property type="entry name" value="CoA_trans"/>
    <property type="match status" value="1"/>
</dbReference>
<dbReference type="GO" id="GO:0008775">
    <property type="term" value="F:acetate CoA-transferase activity"/>
    <property type="evidence" value="ECO:0007669"/>
    <property type="project" value="UniProtKB-EC"/>
</dbReference>
<evidence type="ECO:0000256" key="1">
    <source>
        <dbReference type="ARBA" id="ARBA00007154"/>
    </source>
</evidence>
<organism evidence="5 6">
    <name type="scientific">Marinomonas communis</name>
    <dbReference type="NCBI Taxonomy" id="28254"/>
    <lineage>
        <taxon>Bacteria</taxon>
        <taxon>Pseudomonadati</taxon>
        <taxon>Pseudomonadota</taxon>
        <taxon>Gammaproteobacteria</taxon>
        <taxon>Oceanospirillales</taxon>
        <taxon>Oceanospirillaceae</taxon>
        <taxon>Marinomonas</taxon>
    </lineage>
</organism>
<protein>
    <recommendedName>
        <fullName evidence="3">Acetate CoA-transferase YdiF</fullName>
        <ecNumber evidence="3">2.8.3.8</ecNumber>
    </recommendedName>
</protein>
<dbReference type="SUPFAM" id="SSF100950">
    <property type="entry name" value="NagB/RpiA/CoA transferase-like"/>
    <property type="match status" value="2"/>
</dbReference>
<evidence type="ECO:0000256" key="4">
    <source>
        <dbReference type="PIRSR" id="PIRSR000858-1"/>
    </source>
</evidence>
<dbReference type="Gene3D" id="3.40.1080.10">
    <property type="entry name" value="Glutaconate Coenzyme A-transferase"/>
    <property type="match status" value="2"/>
</dbReference>
<accession>A0A4R6X1N1</accession>
<dbReference type="PANTHER" id="PTHR43293:SF1">
    <property type="entry name" value="ACETATE COA-TRANSFERASE YDIF"/>
    <property type="match status" value="1"/>
</dbReference>
<evidence type="ECO:0000313" key="6">
    <source>
        <dbReference type="Proteomes" id="UP000295729"/>
    </source>
</evidence>
<keyword evidence="6" id="KW-1185">Reference proteome</keyword>
<dbReference type="Proteomes" id="UP000295729">
    <property type="component" value="Unassembled WGS sequence"/>
</dbReference>
<dbReference type="InterPro" id="IPR014388">
    <property type="entry name" value="3-oxoacid_CoA-transferase"/>
</dbReference>
<dbReference type="EC" id="2.8.3.8" evidence="3"/>
<proteinExistence type="inferred from homology"/>
<evidence type="ECO:0000256" key="2">
    <source>
        <dbReference type="ARBA" id="ARBA00022679"/>
    </source>
</evidence>
<dbReference type="InterPro" id="IPR004165">
    <property type="entry name" value="CoA_trans_fam_I"/>
</dbReference>